<dbReference type="Pfam" id="PF04909">
    <property type="entry name" value="Amidohydro_2"/>
    <property type="match status" value="1"/>
</dbReference>
<dbReference type="EMBL" id="MELI01000091">
    <property type="protein sequence ID" value="OFW32610.1"/>
    <property type="molecule type" value="Genomic_DNA"/>
</dbReference>
<dbReference type="GO" id="GO:0005737">
    <property type="term" value="C:cytoplasm"/>
    <property type="evidence" value="ECO:0007669"/>
    <property type="project" value="TreeGrafter"/>
</dbReference>
<dbReference type="CDD" id="cd01292">
    <property type="entry name" value="metallo-dependent_hydrolases"/>
    <property type="match status" value="1"/>
</dbReference>
<evidence type="ECO:0000259" key="2">
    <source>
        <dbReference type="Pfam" id="PF04909"/>
    </source>
</evidence>
<dbReference type="InterPro" id="IPR032465">
    <property type="entry name" value="ACMSD"/>
</dbReference>
<feature type="domain" description="Amidohydrolase-related" evidence="2">
    <location>
        <begin position="6"/>
        <end position="261"/>
    </location>
</feature>
<evidence type="ECO:0000313" key="4">
    <source>
        <dbReference type="Proteomes" id="UP000178086"/>
    </source>
</evidence>
<protein>
    <recommendedName>
        <fullName evidence="2">Amidohydrolase-related domain-containing protein</fullName>
    </recommendedName>
</protein>
<dbReference type="Gene3D" id="3.20.20.140">
    <property type="entry name" value="Metal-dependent hydrolases"/>
    <property type="match status" value="1"/>
</dbReference>
<accession>A0A1F2UHU4</accession>
<comment type="caution">
    <text evidence="3">The sequence shown here is derived from an EMBL/GenBank/DDBJ whole genome shotgun (WGS) entry which is preliminary data.</text>
</comment>
<gene>
    <name evidence="3" type="ORF">A2074_07660</name>
</gene>
<reference evidence="3 4" key="1">
    <citation type="journal article" date="2016" name="Nat. Commun.">
        <title>Thousands of microbial genomes shed light on interconnected biogeochemical processes in an aquifer system.</title>
        <authorList>
            <person name="Anantharaman K."/>
            <person name="Brown C.T."/>
            <person name="Hug L.A."/>
            <person name="Sharon I."/>
            <person name="Castelle C.J."/>
            <person name="Probst A.J."/>
            <person name="Thomas B.C."/>
            <person name="Singh A."/>
            <person name="Wilkins M.J."/>
            <person name="Karaoz U."/>
            <person name="Brodie E.L."/>
            <person name="Williams K.H."/>
            <person name="Hubbard S.S."/>
            <person name="Banfield J.F."/>
        </authorList>
    </citation>
    <scope>NUCLEOTIDE SEQUENCE [LARGE SCALE GENOMIC DNA]</scope>
</reference>
<dbReference type="GO" id="GO:0019748">
    <property type="term" value="P:secondary metabolic process"/>
    <property type="evidence" value="ECO:0007669"/>
    <property type="project" value="TreeGrafter"/>
</dbReference>
<dbReference type="PANTHER" id="PTHR21240:SF28">
    <property type="entry name" value="ISO-OROTATE DECARBOXYLASE (EUROFUNG)"/>
    <property type="match status" value="1"/>
</dbReference>
<sequence length="266" mass="30089">MTLKFDFHAHIYTEEIADKLIGKMEAVYGVKRRHHATVDGVLASAANGGIDRVVILSIANRPEHIVYNDWYAKLGREYEAIIPFGSIHIENDPSELDRFPELGLKGFKIQPNAQRFYPDDPRMSPIYERAAKLGLIVVFHAGDEEGGVKGVFSQPKHYLDVIQGFPELTIVLAHFGGYQAWDDVGPLLGFENVYFDTAYLPGKIDDDLFVGLAGSIGYDRILFGTDFPFRDHKVEREYVERLFEEDARKFISDNPARLLGLEGERP</sequence>
<dbReference type="InterPro" id="IPR032466">
    <property type="entry name" value="Metal_Hydrolase"/>
</dbReference>
<dbReference type="AlphaFoldDB" id="A0A1F2UHU4"/>
<keyword evidence="1" id="KW-0456">Lyase</keyword>
<dbReference type="Proteomes" id="UP000178086">
    <property type="component" value="Unassembled WGS sequence"/>
</dbReference>
<name>A0A1F2UHU4_9ACTN</name>
<proteinExistence type="predicted"/>
<dbReference type="GO" id="GO:0016831">
    <property type="term" value="F:carboxy-lyase activity"/>
    <property type="evidence" value="ECO:0007669"/>
    <property type="project" value="InterPro"/>
</dbReference>
<dbReference type="GO" id="GO:0016787">
    <property type="term" value="F:hydrolase activity"/>
    <property type="evidence" value="ECO:0007669"/>
    <property type="project" value="InterPro"/>
</dbReference>
<evidence type="ECO:0000256" key="1">
    <source>
        <dbReference type="ARBA" id="ARBA00023239"/>
    </source>
</evidence>
<dbReference type="PANTHER" id="PTHR21240">
    <property type="entry name" value="2-AMINO-3-CARBOXYLMUCONATE-6-SEMIALDEHYDE DECARBOXYLASE"/>
    <property type="match status" value="1"/>
</dbReference>
<evidence type="ECO:0000313" key="3">
    <source>
        <dbReference type="EMBL" id="OFW32610.1"/>
    </source>
</evidence>
<dbReference type="InterPro" id="IPR006680">
    <property type="entry name" value="Amidohydro-rel"/>
</dbReference>
<organism evidence="3 4">
    <name type="scientific">Candidatus Aquicultor primus</name>
    <dbReference type="NCBI Taxonomy" id="1797195"/>
    <lineage>
        <taxon>Bacteria</taxon>
        <taxon>Bacillati</taxon>
        <taxon>Actinomycetota</taxon>
        <taxon>Candidatus Aquicultoria</taxon>
        <taxon>Candidatus Aquicultorales</taxon>
        <taxon>Candidatus Aquicultoraceae</taxon>
        <taxon>Candidatus Aquicultor</taxon>
    </lineage>
</organism>
<dbReference type="SUPFAM" id="SSF51556">
    <property type="entry name" value="Metallo-dependent hydrolases"/>
    <property type="match status" value="1"/>
</dbReference>